<protein>
    <submittedName>
        <fullName evidence="1">Uncharacterized protein</fullName>
    </submittedName>
</protein>
<dbReference type="EMBL" id="CP086362">
    <property type="protein sequence ID" value="UNI23524.1"/>
    <property type="molecule type" value="Genomic_DNA"/>
</dbReference>
<dbReference type="RefSeq" id="XP_047847005.1">
    <property type="nucleotide sequence ID" value="XM_047990995.1"/>
</dbReference>
<dbReference type="AlphaFoldDB" id="A0A9Q8VG26"/>
<organism evidence="1 2">
    <name type="scientific">Purpureocillium takamizusanense</name>
    <dbReference type="NCBI Taxonomy" id="2060973"/>
    <lineage>
        <taxon>Eukaryota</taxon>
        <taxon>Fungi</taxon>
        <taxon>Dikarya</taxon>
        <taxon>Ascomycota</taxon>
        <taxon>Pezizomycotina</taxon>
        <taxon>Sordariomycetes</taxon>
        <taxon>Hypocreomycetidae</taxon>
        <taxon>Hypocreales</taxon>
        <taxon>Ophiocordycipitaceae</taxon>
        <taxon>Purpureocillium</taxon>
    </lineage>
</organism>
<reference evidence="1" key="1">
    <citation type="submission" date="2021-11" db="EMBL/GenBank/DDBJ databases">
        <title>Purpureocillium_takamizusanense_genome.</title>
        <authorList>
            <person name="Nguyen N.-H."/>
        </authorList>
    </citation>
    <scope>NUCLEOTIDE SEQUENCE</scope>
    <source>
        <strain evidence="1">PT3</strain>
    </source>
</reference>
<dbReference type="OrthoDB" id="5006988at2759"/>
<proteinExistence type="predicted"/>
<evidence type="ECO:0000313" key="2">
    <source>
        <dbReference type="Proteomes" id="UP000829364"/>
    </source>
</evidence>
<name>A0A9Q8VG26_9HYPO</name>
<dbReference type="Proteomes" id="UP000829364">
    <property type="component" value="Chromosome 9"/>
</dbReference>
<keyword evidence="2" id="KW-1185">Reference proteome</keyword>
<dbReference type="GeneID" id="72071288"/>
<evidence type="ECO:0000313" key="1">
    <source>
        <dbReference type="EMBL" id="UNI23524.1"/>
    </source>
</evidence>
<gene>
    <name evidence="1" type="ORF">JDV02_009343</name>
</gene>
<sequence>MAALGSAAIVPRNTADGIYAVTLDARGQEVHTRLPDDAELPQDLNLSAYDKREETKNTPWKSEDLNTFCTCGNGADKHDTDAAVQDLQSQLGQGKKFNYLSVYSKRGDVVAFACKEAKLEFAETSAKDVELIMAEVRSACGAYTPGSANFKVKRDGTNRALTYGFMKLADKDVEFCRMATASYKVPKCNHH</sequence>
<accession>A0A9Q8VG26</accession>
<dbReference type="KEGG" id="ptkz:JDV02_009343"/>